<sequence length="282" mass="30408">MVSRARRLWTVFEVVHVPVYFAPEPLAAYAALGLRGYWRGYYAGRVAPLGAVGADPVVRYFHGFARRHVERALPSIWELTSPAAALDARLAGVRDTLARAWAGLDDTVLVAEQLLTAAVDGADLDGRPLGSANRDVERPTDPIGGVWHAATVLREARGDGHVTALRRHEIGPCESLVLRAGLGTPRSVLQPNRGWTDEEWDTTADSLQARGLLDAGGAATDAGRQVERAVEALTDELADSPWSTLGDRRTDDAYAALSTLAEPLRAMLPWPNPMALPRPTGT</sequence>
<accession>A0ABT6C5H4</accession>
<dbReference type="Pfam" id="PF21863">
    <property type="entry name" value="HTH_67"/>
    <property type="match status" value="1"/>
</dbReference>
<dbReference type="RefSeq" id="WP_277191254.1">
    <property type="nucleotide sequence ID" value="NZ_JAROAV010000012.1"/>
</dbReference>
<dbReference type="Proteomes" id="UP001528912">
    <property type="component" value="Unassembled WGS sequence"/>
</dbReference>
<dbReference type="EMBL" id="JAROAV010000012">
    <property type="protein sequence ID" value="MDF8263547.1"/>
    <property type="molecule type" value="Genomic_DNA"/>
</dbReference>
<dbReference type="InterPro" id="IPR054058">
    <property type="entry name" value="HTH_67"/>
</dbReference>
<comment type="caution">
    <text evidence="1">The sequence shown here is derived from an EMBL/GenBank/DDBJ whole genome shotgun (WGS) entry which is preliminary data.</text>
</comment>
<evidence type="ECO:0008006" key="3">
    <source>
        <dbReference type="Google" id="ProtNLM"/>
    </source>
</evidence>
<evidence type="ECO:0000313" key="1">
    <source>
        <dbReference type="EMBL" id="MDF8263547.1"/>
    </source>
</evidence>
<reference evidence="1 2" key="1">
    <citation type="submission" date="2023-03" db="EMBL/GenBank/DDBJ databases">
        <title>YIM 133296 draft genome.</title>
        <authorList>
            <person name="Xiong L."/>
        </authorList>
    </citation>
    <scope>NUCLEOTIDE SEQUENCE [LARGE SCALE GENOMIC DNA]</scope>
    <source>
        <strain evidence="1 2">YIM 133296</strain>
    </source>
</reference>
<proteinExistence type="predicted"/>
<gene>
    <name evidence="1" type="ORF">P4R38_04715</name>
</gene>
<dbReference type="NCBIfam" id="NF047719">
    <property type="entry name" value="SCO6745_fam_HTH"/>
    <property type="match status" value="1"/>
</dbReference>
<keyword evidence="2" id="KW-1185">Reference proteome</keyword>
<evidence type="ECO:0000313" key="2">
    <source>
        <dbReference type="Proteomes" id="UP001528912"/>
    </source>
</evidence>
<protein>
    <recommendedName>
        <fullName evidence="3">SalK</fullName>
    </recommendedName>
</protein>
<organism evidence="1 2">
    <name type="scientific">Luteipulveratus flavus</name>
    <dbReference type="NCBI Taxonomy" id="3031728"/>
    <lineage>
        <taxon>Bacteria</taxon>
        <taxon>Bacillati</taxon>
        <taxon>Actinomycetota</taxon>
        <taxon>Actinomycetes</taxon>
        <taxon>Micrococcales</taxon>
        <taxon>Dermacoccaceae</taxon>
        <taxon>Luteipulveratus</taxon>
    </lineage>
</organism>
<name>A0ABT6C5H4_9MICO</name>